<accession>A0A0W1JNX4</accession>
<protein>
    <submittedName>
        <fullName evidence="1">Ethanolamine utilization protein EutQ</fullName>
    </submittedName>
</protein>
<reference evidence="1 2" key="1">
    <citation type="submission" date="2015-12" db="EMBL/GenBank/DDBJ databases">
        <title>Draft Genome Sequence of Desulfitobacterium hafniense Strain DH, a Sulfate-reducing Bacterium Isolated from Paddy Soils.</title>
        <authorList>
            <person name="Bao P."/>
            <person name="Zhang X."/>
            <person name="Li G."/>
        </authorList>
    </citation>
    <scope>NUCLEOTIDE SEQUENCE [LARGE SCALE GENOMIC DNA]</scope>
    <source>
        <strain evidence="1 2">DH</strain>
    </source>
</reference>
<dbReference type="Gene3D" id="2.60.120.10">
    <property type="entry name" value="Jelly Rolls"/>
    <property type="match status" value="1"/>
</dbReference>
<comment type="caution">
    <text evidence="1">The sequence shown here is derived from an EMBL/GenBank/DDBJ whole genome shotgun (WGS) entry which is preliminary data.</text>
</comment>
<evidence type="ECO:0000313" key="1">
    <source>
        <dbReference type="EMBL" id="KTE93482.1"/>
    </source>
</evidence>
<dbReference type="PANTHER" id="PTHR36169:SF1">
    <property type="entry name" value="ACETATE KINASE EUTQ"/>
    <property type="match status" value="1"/>
</dbReference>
<name>A0A0W1JNX4_DESHA</name>
<dbReference type="InterPro" id="IPR011051">
    <property type="entry name" value="RmlC_Cupin_sf"/>
</dbReference>
<dbReference type="AlphaFoldDB" id="A0A0W1JNX4"/>
<dbReference type="OrthoDB" id="3828611at2"/>
<proteinExistence type="predicted"/>
<dbReference type="InterPro" id="IPR014710">
    <property type="entry name" value="RmlC-like_jellyroll"/>
</dbReference>
<dbReference type="Proteomes" id="UP000054623">
    <property type="component" value="Unassembled WGS sequence"/>
</dbReference>
<organism evidence="1 2">
    <name type="scientific">Desulfitobacterium hafniense</name>
    <name type="common">Desulfitobacterium frappieri</name>
    <dbReference type="NCBI Taxonomy" id="49338"/>
    <lineage>
        <taxon>Bacteria</taxon>
        <taxon>Bacillati</taxon>
        <taxon>Bacillota</taxon>
        <taxon>Clostridia</taxon>
        <taxon>Eubacteriales</taxon>
        <taxon>Desulfitobacteriaceae</taxon>
        <taxon>Desulfitobacterium</taxon>
    </lineage>
</organism>
<dbReference type="CDD" id="cd02228">
    <property type="entry name" value="cupin_EutQ"/>
    <property type="match status" value="1"/>
</dbReference>
<dbReference type="PANTHER" id="PTHR36169">
    <property type="entry name" value="ETHANOLAMINE UTILIZATION PROTEIN EUTQ"/>
    <property type="match status" value="1"/>
</dbReference>
<dbReference type="EMBL" id="LOCK01000001">
    <property type="protein sequence ID" value="KTE93482.1"/>
    <property type="molecule type" value="Genomic_DNA"/>
</dbReference>
<dbReference type="InterPro" id="IPR010424">
    <property type="entry name" value="EutQ"/>
</dbReference>
<gene>
    <name evidence="1" type="ORF">AT727_00565</name>
</gene>
<evidence type="ECO:0000313" key="2">
    <source>
        <dbReference type="Proteomes" id="UP000054623"/>
    </source>
</evidence>
<dbReference type="Pfam" id="PF06249">
    <property type="entry name" value="EutQ"/>
    <property type="match status" value="1"/>
</dbReference>
<sequence length="226" mass="24254">MKGGGILKKLICADDVKSAAEKGQKEFCVAGGTIVTPSARDLAKELGVEFVFAAAAAQNQECKFSDLQQTGKREAEFDRDMIYQTIKMVLTNHLLTGVAAPAAKLPFITEGEPQSGLKIVHGRTVNYEDLDTGKPGTRAAYREVIGKDESQMSAGFLTIEKSSFDRTLSCEEIGIVLEGCLGLTINGETFEACQGDVLHVPKGAQVTWRASGYAKIFSITCPANRA</sequence>
<dbReference type="SUPFAM" id="SSF51182">
    <property type="entry name" value="RmlC-like cupins"/>
    <property type="match status" value="1"/>
</dbReference>